<dbReference type="InterPro" id="IPR020846">
    <property type="entry name" value="MFS_dom"/>
</dbReference>
<feature type="transmembrane region" description="Helical" evidence="5">
    <location>
        <begin position="185"/>
        <end position="206"/>
    </location>
</feature>
<dbReference type="OrthoDB" id="2153661at2759"/>
<gene>
    <name evidence="7" type="ORF">FA10DRAFT_238494</name>
</gene>
<keyword evidence="4 5" id="KW-0472">Membrane</keyword>
<evidence type="ECO:0000259" key="6">
    <source>
        <dbReference type="PROSITE" id="PS50850"/>
    </source>
</evidence>
<feature type="transmembrane region" description="Helical" evidence="5">
    <location>
        <begin position="406"/>
        <end position="430"/>
    </location>
</feature>
<dbReference type="AlphaFoldDB" id="A0A316YSU6"/>
<dbReference type="InterPro" id="IPR036259">
    <property type="entry name" value="MFS_trans_sf"/>
</dbReference>
<evidence type="ECO:0000256" key="4">
    <source>
        <dbReference type="ARBA" id="ARBA00023136"/>
    </source>
</evidence>
<feature type="transmembrane region" description="Helical" evidence="5">
    <location>
        <begin position="99"/>
        <end position="120"/>
    </location>
</feature>
<evidence type="ECO:0000256" key="3">
    <source>
        <dbReference type="ARBA" id="ARBA00022989"/>
    </source>
</evidence>
<dbReference type="PROSITE" id="PS50850">
    <property type="entry name" value="MFS"/>
    <property type="match status" value="1"/>
</dbReference>
<dbReference type="Proteomes" id="UP000245768">
    <property type="component" value="Unassembled WGS sequence"/>
</dbReference>
<organism evidence="7 8">
    <name type="scientific">Acaromyces ingoldii</name>
    <dbReference type="NCBI Taxonomy" id="215250"/>
    <lineage>
        <taxon>Eukaryota</taxon>
        <taxon>Fungi</taxon>
        <taxon>Dikarya</taxon>
        <taxon>Basidiomycota</taxon>
        <taxon>Ustilaginomycotina</taxon>
        <taxon>Exobasidiomycetes</taxon>
        <taxon>Exobasidiales</taxon>
        <taxon>Cryptobasidiaceae</taxon>
        <taxon>Acaromyces</taxon>
    </lineage>
</organism>
<dbReference type="GO" id="GO:0005886">
    <property type="term" value="C:plasma membrane"/>
    <property type="evidence" value="ECO:0007669"/>
    <property type="project" value="TreeGrafter"/>
</dbReference>
<sequence>MSAITVFWSGIALLSDGYNAQALSSVNVILSKQFPQDFTSVYRTRLSTAYYVGTCLGALFFGGFIDRLSRKAGAVTSTLLMVLGVILCTAANGTSPQGLFWMLIVARGVTGVGAGGEYPISTTMATESSDETSRLRRMRGLLVGLVGCTAIDAGFVVAGITPLIVLAAYGYTSTTPVSETHGLNGVWRIVFGLGIVVPLSILYLRLKLVTSTAFARHGSPQHLSSPRFWLVVVRTYWRRIVGTCLCWALYDAVSYPFGLFTSTIIDQLSGGQSTLIRSIGYGTVINLFYIPGCLVGSFAMDRLGRRNTQATFFLVQAVVAFVLGGALGPISSIFPLFVVLYGLVLALGEAGPGVATILISAESYPTMIRGQMVGLSAAFGKAGAAVGTVAFGAIQDRLGEGNAGTQGVFLCGAAFSVVGGLLTLACIPVMTDKLQDEDERFEAILAANGITLDLPHLAPTAAMATDLAATRSIDKDEKDAAAFVTLS</sequence>
<proteinExistence type="predicted"/>
<evidence type="ECO:0000256" key="5">
    <source>
        <dbReference type="SAM" id="Phobius"/>
    </source>
</evidence>
<dbReference type="InterPro" id="IPR005828">
    <property type="entry name" value="MFS_sugar_transport-like"/>
</dbReference>
<feature type="transmembrane region" description="Helical" evidence="5">
    <location>
        <begin position="340"/>
        <end position="361"/>
    </location>
</feature>
<dbReference type="RefSeq" id="XP_025378291.1">
    <property type="nucleotide sequence ID" value="XM_025519142.1"/>
</dbReference>
<keyword evidence="3 5" id="KW-1133">Transmembrane helix</keyword>
<dbReference type="Pfam" id="PF00083">
    <property type="entry name" value="Sugar_tr"/>
    <property type="match status" value="2"/>
</dbReference>
<evidence type="ECO:0000256" key="2">
    <source>
        <dbReference type="ARBA" id="ARBA00022692"/>
    </source>
</evidence>
<dbReference type="Gene3D" id="1.20.1250.20">
    <property type="entry name" value="MFS general substrate transporter like domains"/>
    <property type="match status" value="1"/>
</dbReference>
<evidence type="ECO:0000313" key="8">
    <source>
        <dbReference type="Proteomes" id="UP000245768"/>
    </source>
</evidence>
<feature type="transmembrane region" description="Helical" evidence="5">
    <location>
        <begin position="312"/>
        <end position="334"/>
    </location>
</feature>
<feature type="transmembrane region" description="Helical" evidence="5">
    <location>
        <begin position="46"/>
        <end position="65"/>
    </location>
</feature>
<comment type="subcellular location">
    <subcellularLocation>
        <location evidence="1">Membrane</location>
        <topology evidence="1">Multi-pass membrane protein</topology>
    </subcellularLocation>
</comment>
<evidence type="ECO:0000313" key="7">
    <source>
        <dbReference type="EMBL" id="PWN91093.1"/>
    </source>
</evidence>
<dbReference type="PANTHER" id="PTHR23508">
    <property type="entry name" value="CARBOXYLIC ACID TRANSPORTER PROTEIN HOMOLOG"/>
    <property type="match status" value="1"/>
</dbReference>
<keyword evidence="2 5" id="KW-0812">Transmembrane</keyword>
<feature type="domain" description="Major facilitator superfamily (MFS) profile" evidence="6">
    <location>
        <begin position="5"/>
        <end position="431"/>
    </location>
</feature>
<dbReference type="EMBL" id="KZ819635">
    <property type="protein sequence ID" value="PWN91093.1"/>
    <property type="molecule type" value="Genomic_DNA"/>
</dbReference>
<name>A0A316YSU6_9BASI</name>
<keyword evidence="8" id="KW-1185">Reference proteome</keyword>
<dbReference type="PROSITE" id="PS00216">
    <property type="entry name" value="SUGAR_TRANSPORT_1"/>
    <property type="match status" value="1"/>
</dbReference>
<feature type="transmembrane region" description="Helical" evidence="5">
    <location>
        <begin position="141"/>
        <end position="165"/>
    </location>
</feature>
<dbReference type="SUPFAM" id="SSF103473">
    <property type="entry name" value="MFS general substrate transporter"/>
    <property type="match status" value="1"/>
</dbReference>
<accession>A0A316YSU6</accession>
<dbReference type="GeneID" id="37041058"/>
<dbReference type="STRING" id="215250.A0A316YSU6"/>
<dbReference type="PANTHER" id="PTHR23508:SF10">
    <property type="entry name" value="CARBOXYLIC ACID TRANSPORTER PROTEIN HOMOLOG"/>
    <property type="match status" value="1"/>
</dbReference>
<feature type="transmembrane region" description="Helical" evidence="5">
    <location>
        <begin position="72"/>
        <end position="93"/>
    </location>
</feature>
<dbReference type="InterPro" id="IPR005829">
    <property type="entry name" value="Sugar_transporter_CS"/>
</dbReference>
<feature type="transmembrane region" description="Helical" evidence="5">
    <location>
        <begin position="279"/>
        <end position="300"/>
    </location>
</feature>
<dbReference type="InParanoid" id="A0A316YSU6"/>
<evidence type="ECO:0000256" key="1">
    <source>
        <dbReference type="ARBA" id="ARBA00004141"/>
    </source>
</evidence>
<reference evidence="7 8" key="1">
    <citation type="journal article" date="2018" name="Mol. Biol. Evol.">
        <title>Broad Genomic Sampling Reveals a Smut Pathogenic Ancestry of the Fungal Clade Ustilaginomycotina.</title>
        <authorList>
            <person name="Kijpornyongpan T."/>
            <person name="Mondo S.J."/>
            <person name="Barry K."/>
            <person name="Sandor L."/>
            <person name="Lee J."/>
            <person name="Lipzen A."/>
            <person name="Pangilinan J."/>
            <person name="LaButti K."/>
            <person name="Hainaut M."/>
            <person name="Henrissat B."/>
            <person name="Grigoriev I.V."/>
            <person name="Spatafora J.W."/>
            <person name="Aime M.C."/>
        </authorList>
    </citation>
    <scope>NUCLEOTIDE SEQUENCE [LARGE SCALE GENOMIC DNA]</scope>
    <source>
        <strain evidence="7 8">MCA 4198</strain>
    </source>
</reference>
<dbReference type="GO" id="GO:0046943">
    <property type="term" value="F:carboxylic acid transmembrane transporter activity"/>
    <property type="evidence" value="ECO:0007669"/>
    <property type="project" value="TreeGrafter"/>
</dbReference>
<protein>
    <submittedName>
        <fullName evidence="7">MFS general substrate transporter</fullName>
    </submittedName>
</protein>
<feature type="transmembrane region" description="Helical" evidence="5">
    <location>
        <begin position="373"/>
        <end position="394"/>
    </location>
</feature>